<feature type="compositionally biased region" description="Polar residues" evidence="2">
    <location>
        <begin position="171"/>
        <end position="184"/>
    </location>
</feature>
<dbReference type="InterPro" id="IPR016047">
    <property type="entry name" value="M23ase_b-sheet_dom"/>
</dbReference>
<proteinExistence type="predicted"/>
<evidence type="ECO:0000313" key="5">
    <source>
        <dbReference type="Proteomes" id="UP000178098"/>
    </source>
</evidence>
<protein>
    <recommendedName>
        <fullName evidence="3">M23ase beta-sheet core domain-containing protein</fullName>
    </recommendedName>
</protein>
<dbReference type="Proteomes" id="UP000178098">
    <property type="component" value="Unassembled WGS sequence"/>
</dbReference>
<dbReference type="InterPro" id="IPR050570">
    <property type="entry name" value="Cell_wall_metabolism_enzyme"/>
</dbReference>
<evidence type="ECO:0000259" key="3">
    <source>
        <dbReference type="Pfam" id="PF01551"/>
    </source>
</evidence>
<accession>A0A1F7HJI9</accession>
<dbReference type="CDD" id="cd12797">
    <property type="entry name" value="M23_peptidase"/>
    <property type="match status" value="1"/>
</dbReference>
<dbReference type="Pfam" id="PF01551">
    <property type="entry name" value="Peptidase_M23"/>
    <property type="match status" value="1"/>
</dbReference>
<gene>
    <name evidence="4" type="ORF">A3D08_03530</name>
</gene>
<sequence length="464" mass="51106">MSPETHVDPSKQSAEKYHRAHNHHNPRKPIVRIAASVTLFLALSQSERQKALAQQGPDFSKNPAGQCINPSGSPIEQNVTEGSSTCLAVFTAPDKGQLSILRNSTAARSGKSVLVLEHDEQGRKLSQTRIPLTHPNFSLPNEIYIKGWNGSVLQCKLSPSQQTYETCIIQSTPQENPPISSRQKPSSVSESPRRTSSSQATCVDRWGQSIQEKASSQNYTCTWTASKNGMSYSNFDGADGRFYVVFNPANRELWWDYGYINPATFQFHSEEPGNAVSEPPRGLFESLSLFLTRLFAVESIATRAHQTSQAQSDQKNSTSCIQPPLSQMYLTQGYGHTDFARKLVWLYGKDGFHNGIDLVPAGEVLSAPIRPAFCTGTVVEVFNNYDNGCGSCDVKIKTGEYEVAYWHMDCPTNMQSGEDVTQSTTLGSIGPTDNCSTGPHLHLGLYQNGQVQDPLTVFPFQQAQ</sequence>
<evidence type="ECO:0000313" key="4">
    <source>
        <dbReference type="EMBL" id="OGK31174.1"/>
    </source>
</evidence>
<feature type="compositionally biased region" description="Basic residues" evidence="2">
    <location>
        <begin position="18"/>
        <end position="28"/>
    </location>
</feature>
<dbReference type="SUPFAM" id="SSF51261">
    <property type="entry name" value="Duplicated hybrid motif"/>
    <property type="match status" value="1"/>
</dbReference>
<dbReference type="Gene3D" id="2.70.70.10">
    <property type="entry name" value="Glucose Permease (Domain IIA)"/>
    <property type="match status" value="1"/>
</dbReference>
<evidence type="ECO:0000256" key="2">
    <source>
        <dbReference type="SAM" id="MobiDB-lite"/>
    </source>
</evidence>
<dbReference type="GO" id="GO:0004222">
    <property type="term" value="F:metalloendopeptidase activity"/>
    <property type="evidence" value="ECO:0007669"/>
    <property type="project" value="TreeGrafter"/>
</dbReference>
<dbReference type="PANTHER" id="PTHR21666:SF289">
    <property type="entry name" value="L-ALA--D-GLU ENDOPEPTIDASE"/>
    <property type="match status" value="1"/>
</dbReference>
<dbReference type="PANTHER" id="PTHR21666">
    <property type="entry name" value="PEPTIDASE-RELATED"/>
    <property type="match status" value="1"/>
</dbReference>
<feature type="region of interest" description="Disordered" evidence="2">
    <location>
        <begin position="1"/>
        <end position="28"/>
    </location>
</feature>
<dbReference type="AlphaFoldDB" id="A0A1F7HJI9"/>
<keyword evidence="1" id="KW-0732">Signal</keyword>
<organism evidence="4 5">
    <name type="scientific">Candidatus Roizmanbacteria bacterium RIFCSPHIGHO2_02_FULL_43_11</name>
    <dbReference type="NCBI Taxonomy" id="1802043"/>
    <lineage>
        <taxon>Bacteria</taxon>
        <taxon>Candidatus Roizmaniibacteriota</taxon>
    </lineage>
</organism>
<reference evidence="4 5" key="1">
    <citation type="journal article" date="2016" name="Nat. Commun.">
        <title>Thousands of microbial genomes shed light on interconnected biogeochemical processes in an aquifer system.</title>
        <authorList>
            <person name="Anantharaman K."/>
            <person name="Brown C.T."/>
            <person name="Hug L.A."/>
            <person name="Sharon I."/>
            <person name="Castelle C.J."/>
            <person name="Probst A.J."/>
            <person name="Thomas B.C."/>
            <person name="Singh A."/>
            <person name="Wilkins M.J."/>
            <person name="Karaoz U."/>
            <person name="Brodie E.L."/>
            <person name="Williams K.H."/>
            <person name="Hubbard S.S."/>
            <person name="Banfield J.F."/>
        </authorList>
    </citation>
    <scope>NUCLEOTIDE SEQUENCE [LARGE SCALE GENOMIC DNA]</scope>
</reference>
<feature type="compositionally biased region" description="Low complexity" evidence="2">
    <location>
        <begin position="185"/>
        <end position="198"/>
    </location>
</feature>
<dbReference type="InterPro" id="IPR011055">
    <property type="entry name" value="Dup_hybrid_motif"/>
</dbReference>
<feature type="compositionally biased region" description="Basic and acidic residues" evidence="2">
    <location>
        <begin position="1"/>
        <end position="17"/>
    </location>
</feature>
<evidence type="ECO:0000256" key="1">
    <source>
        <dbReference type="ARBA" id="ARBA00022729"/>
    </source>
</evidence>
<name>A0A1F7HJI9_9BACT</name>
<comment type="caution">
    <text evidence="4">The sequence shown here is derived from an EMBL/GenBank/DDBJ whole genome shotgun (WGS) entry which is preliminary data.</text>
</comment>
<dbReference type="EMBL" id="MFZT01000028">
    <property type="protein sequence ID" value="OGK31174.1"/>
    <property type="molecule type" value="Genomic_DNA"/>
</dbReference>
<feature type="region of interest" description="Disordered" evidence="2">
    <location>
        <begin position="171"/>
        <end position="201"/>
    </location>
</feature>
<feature type="domain" description="M23ase beta-sheet core" evidence="3">
    <location>
        <begin position="352"/>
        <end position="454"/>
    </location>
</feature>